<reference evidence="3" key="1">
    <citation type="submission" date="2014-11" db="EMBL/GenBank/DDBJ databases">
        <authorList>
            <person name="Otto D Thomas"/>
            <person name="Naeem Raeece"/>
        </authorList>
    </citation>
    <scope>NUCLEOTIDE SEQUENCE</scope>
</reference>
<dbReference type="VEuPathDB" id="CryptoDB:Cvel_12294"/>
<feature type="compositionally biased region" description="Polar residues" evidence="2">
    <location>
        <begin position="374"/>
        <end position="388"/>
    </location>
</feature>
<feature type="region of interest" description="Disordered" evidence="2">
    <location>
        <begin position="196"/>
        <end position="217"/>
    </location>
</feature>
<feature type="coiled-coil region" evidence="1">
    <location>
        <begin position="13"/>
        <end position="40"/>
    </location>
</feature>
<sequence length="438" mass="48301">MLKNPEVGLGGIWAEMEAKREALQSELDSALQKIGQLEADNGAFRASEQAKTSEISSLRDALLEQSRIVHTLSAEVETSNEQKTQLEVQKEHLTESLSRLSLEKTDLLERLSEKSKRLEESQREAMDLKERLLQSNLRLSAVSGERERALREAEKNKQKVADLEKALVLKDKHIQQVLKKKDRIFNQLTQTRLTFSERDRQPLSQTGGAFSRDRDRDRERACASSSCSRVLGREGDRGTASVSSAVSQRSFIGTVDGCCGKRMDSSSEVTSPRERECGDGDVEGNENENGLNAAAAEGCTPSVLSLSRAGDEDPSACGPALSPSSAKGAQRSEALVALGEKRKANGPSKTKPSVKMEQGREGPSRRPNLVPASKRQQGSRPTNPTQAEQMIASLRQELMEARLESSRATTALERERRNQHRSLEALRKAEGEIKKLRS</sequence>
<protein>
    <submittedName>
        <fullName evidence="3">Uncharacterized protein</fullName>
    </submittedName>
</protein>
<evidence type="ECO:0000256" key="1">
    <source>
        <dbReference type="SAM" id="Coils"/>
    </source>
</evidence>
<feature type="region of interest" description="Disordered" evidence="2">
    <location>
        <begin position="304"/>
        <end position="438"/>
    </location>
</feature>
<dbReference type="AlphaFoldDB" id="A0A0G4I9J3"/>
<organism evidence="3">
    <name type="scientific">Chromera velia CCMP2878</name>
    <dbReference type="NCBI Taxonomy" id="1169474"/>
    <lineage>
        <taxon>Eukaryota</taxon>
        <taxon>Sar</taxon>
        <taxon>Alveolata</taxon>
        <taxon>Colpodellida</taxon>
        <taxon>Chromeraceae</taxon>
        <taxon>Chromera</taxon>
    </lineage>
</organism>
<dbReference type="EMBL" id="CDMZ01005730">
    <property type="protein sequence ID" value="CEM53829.1"/>
    <property type="molecule type" value="Genomic_DNA"/>
</dbReference>
<gene>
    <name evidence="3" type="ORF">Cvel_12294</name>
</gene>
<evidence type="ECO:0000313" key="3">
    <source>
        <dbReference type="EMBL" id="CEM53829.1"/>
    </source>
</evidence>
<accession>A0A0G4I9J3</accession>
<keyword evidence="1" id="KW-0175">Coiled coil</keyword>
<feature type="coiled-coil region" evidence="1">
    <location>
        <begin position="69"/>
        <end position="166"/>
    </location>
</feature>
<name>A0A0G4I9J3_9ALVE</name>
<evidence type="ECO:0000256" key="2">
    <source>
        <dbReference type="SAM" id="MobiDB-lite"/>
    </source>
</evidence>
<feature type="compositionally biased region" description="Basic and acidic residues" evidence="2">
    <location>
        <begin position="412"/>
        <end position="438"/>
    </location>
</feature>
<feature type="compositionally biased region" description="Basic and acidic residues" evidence="2">
    <location>
        <begin position="262"/>
        <end position="278"/>
    </location>
</feature>
<proteinExistence type="predicted"/>
<feature type="region of interest" description="Disordered" evidence="2">
    <location>
        <begin position="262"/>
        <end position="288"/>
    </location>
</feature>